<protein>
    <submittedName>
        <fullName evidence="7">H-NS histone family protein</fullName>
    </submittedName>
</protein>
<dbReference type="PANTHER" id="PTHR38097:SF2">
    <property type="entry name" value="DNA-BINDING PROTEIN STPA"/>
    <property type="match status" value="1"/>
</dbReference>
<dbReference type="InterPro" id="IPR037150">
    <property type="entry name" value="H-NS_C_dom_sf"/>
</dbReference>
<evidence type="ECO:0000259" key="6">
    <source>
        <dbReference type="SMART" id="SM00528"/>
    </source>
</evidence>
<feature type="region of interest" description="Disordered" evidence="5">
    <location>
        <begin position="59"/>
        <end position="85"/>
    </location>
</feature>
<dbReference type="Proteomes" id="UP001623232">
    <property type="component" value="Chromosome"/>
</dbReference>
<evidence type="ECO:0000256" key="4">
    <source>
        <dbReference type="ARBA" id="ARBA00023125"/>
    </source>
</evidence>
<proteinExistence type="inferred from homology"/>
<feature type="domain" description="DNA-binding protein H-NS-like C-terminal" evidence="6">
    <location>
        <begin position="61"/>
        <end position="106"/>
    </location>
</feature>
<dbReference type="SUPFAM" id="SSF81273">
    <property type="entry name" value="H-NS histone-like proteins"/>
    <property type="match status" value="1"/>
</dbReference>
<accession>A0ABZ2XW79</accession>
<dbReference type="PANTHER" id="PTHR38097">
    <property type="match status" value="1"/>
</dbReference>
<evidence type="ECO:0000313" key="8">
    <source>
        <dbReference type="Proteomes" id="UP001623232"/>
    </source>
</evidence>
<sequence length="106" mass="11579">MSVDLSNMSRHELAELRTKIDAAIAEAEVREKAAALQAVKDAAAEHGFTFEEIAKAANTGAGKRAKAAPKYRNPDNHEETWSGRGRKPQWIHAALTRGLDVSDLEI</sequence>
<evidence type="ECO:0000256" key="1">
    <source>
        <dbReference type="ARBA" id="ARBA00004453"/>
    </source>
</evidence>
<reference evidence="7 8" key="1">
    <citation type="submission" date="2023-04" db="EMBL/GenBank/DDBJ databases">
        <title>Complete genome sequence of Alisedimentitalea scapharcae.</title>
        <authorList>
            <person name="Rong J.-C."/>
            <person name="Yi M.-L."/>
            <person name="Zhao Q."/>
        </authorList>
    </citation>
    <scope>NUCLEOTIDE SEQUENCE [LARGE SCALE GENOMIC DNA]</scope>
    <source>
        <strain evidence="7 8">KCTC 42119</strain>
    </source>
</reference>
<keyword evidence="8" id="KW-1185">Reference proteome</keyword>
<dbReference type="InterPro" id="IPR027444">
    <property type="entry name" value="H-NS_C_dom"/>
</dbReference>
<dbReference type="SMART" id="SM00528">
    <property type="entry name" value="HNS"/>
    <property type="match status" value="1"/>
</dbReference>
<comment type="similarity">
    <text evidence="2">Belongs to the histone-like protein H-NS family.</text>
</comment>
<name>A0ABZ2XW79_9RHOB</name>
<dbReference type="EMBL" id="CP123584">
    <property type="protein sequence ID" value="WZK89968.1"/>
    <property type="molecule type" value="Genomic_DNA"/>
</dbReference>
<keyword evidence="4" id="KW-0238">DNA-binding</keyword>
<keyword evidence="3" id="KW-0963">Cytoplasm</keyword>
<dbReference type="RefSeq" id="WP_406648463.1">
    <property type="nucleotide sequence ID" value="NZ_CP123584.1"/>
</dbReference>
<feature type="compositionally biased region" description="Basic and acidic residues" evidence="5">
    <location>
        <begin position="72"/>
        <end position="81"/>
    </location>
</feature>
<evidence type="ECO:0000256" key="3">
    <source>
        <dbReference type="ARBA" id="ARBA00022490"/>
    </source>
</evidence>
<evidence type="ECO:0000313" key="7">
    <source>
        <dbReference type="EMBL" id="WZK89968.1"/>
    </source>
</evidence>
<dbReference type="Gene3D" id="4.10.430.10">
    <property type="entry name" value="Histone-like protein H-NS, C-terminal domain"/>
    <property type="match status" value="1"/>
</dbReference>
<organism evidence="7 8">
    <name type="scientific">Aliisedimentitalea scapharcae</name>
    <dbReference type="NCBI Taxonomy" id="1524259"/>
    <lineage>
        <taxon>Bacteria</taxon>
        <taxon>Pseudomonadati</taxon>
        <taxon>Pseudomonadota</taxon>
        <taxon>Alphaproteobacteria</taxon>
        <taxon>Rhodobacterales</taxon>
        <taxon>Roseobacteraceae</taxon>
        <taxon>Aliisedimentitalea</taxon>
    </lineage>
</organism>
<dbReference type="Pfam" id="PF00816">
    <property type="entry name" value="Histone_HNS"/>
    <property type="match status" value="1"/>
</dbReference>
<comment type="subcellular location">
    <subcellularLocation>
        <location evidence="1">Cytoplasm</location>
        <location evidence="1">Nucleoid</location>
    </subcellularLocation>
</comment>
<evidence type="ECO:0000256" key="5">
    <source>
        <dbReference type="SAM" id="MobiDB-lite"/>
    </source>
</evidence>
<evidence type="ECO:0000256" key="2">
    <source>
        <dbReference type="ARBA" id="ARBA00010610"/>
    </source>
</evidence>
<gene>
    <name evidence="7" type="ORF">QEZ52_05320</name>
</gene>